<comment type="caution">
    <text evidence="2">The sequence shown here is derived from an EMBL/GenBank/DDBJ whole genome shotgun (WGS) entry which is preliminary data.</text>
</comment>
<keyword evidence="3" id="KW-1185">Reference proteome</keyword>
<evidence type="ECO:0000256" key="1">
    <source>
        <dbReference type="HAMAP-Rule" id="MF_00816"/>
    </source>
</evidence>
<dbReference type="AlphaFoldDB" id="A0A552X404"/>
<dbReference type="HAMAP" id="MF_00816">
    <property type="entry name" value="UPF0352"/>
    <property type="match status" value="1"/>
</dbReference>
<dbReference type="Pfam" id="PF07208">
    <property type="entry name" value="DUF1414"/>
    <property type="match status" value="1"/>
</dbReference>
<dbReference type="EMBL" id="VJWL01000001">
    <property type="protein sequence ID" value="TRW49686.1"/>
    <property type="molecule type" value="Genomic_DNA"/>
</dbReference>
<evidence type="ECO:0000313" key="2">
    <source>
        <dbReference type="EMBL" id="TRW49686.1"/>
    </source>
</evidence>
<protein>
    <recommendedName>
        <fullName evidence="1">UPF0352 protein FM042_02155</fullName>
    </recommendedName>
</protein>
<dbReference type="InterPro" id="IPR023202">
    <property type="entry name" value="YejL_sf"/>
</dbReference>
<dbReference type="SUPFAM" id="SSF158651">
    <property type="entry name" value="YejL-like"/>
    <property type="match status" value="1"/>
</dbReference>
<evidence type="ECO:0000313" key="3">
    <source>
        <dbReference type="Proteomes" id="UP000320359"/>
    </source>
</evidence>
<gene>
    <name evidence="2" type="ORF">FM042_02155</name>
</gene>
<reference evidence="2 3" key="1">
    <citation type="submission" date="2019-07" db="EMBL/GenBank/DDBJ databases">
        <authorList>
            <person name="Yang M."/>
            <person name="Zhao D."/>
            <person name="Xiang H."/>
        </authorList>
    </citation>
    <scope>NUCLEOTIDE SEQUENCE [LARGE SCALE GENOMIC DNA]</scope>
    <source>
        <strain evidence="2 3">IM1326</strain>
    </source>
</reference>
<proteinExistence type="inferred from homology"/>
<name>A0A552X404_9GAMM</name>
<dbReference type="Gene3D" id="1.10.3390.10">
    <property type="entry name" value="YejL-like"/>
    <property type="match status" value="1"/>
</dbReference>
<comment type="similarity">
    <text evidence="1">Belongs to the UPF0352 family.</text>
</comment>
<sequence length="74" mass="8351">MPIISKYDVARQERLMDEILEILAKDEAPRDLALMTLGNVTTHILNAHVPAEKREAVARQFGQILLQSVTHQDS</sequence>
<dbReference type="RefSeq" id="WP_143234108.1">
    <property type="nucleotide sequence ID" value="NZ_VJWL01000001.1"/>
</dbReference>
<dbReference type="OrthoDB" id="5771474at2"/>
<organism evidence="2 3">
    <name type="scientific">Aliidiomarina halalkaliphila</name>
    <dbReference type="NCBI Taxonomy" id="2593535"/>
    <lineage>
        <taxon>Bacteria</taxon>
        <taxon>Pseudomonadati</taxon>
        <taxon>Pseudomonadota</taxon>
        <taxon>Gammaproteobacteria</taxon>
        <taxon>Alteromonadales</taxon>
        <taxon>Idiomarinaceae</taxon>
        <taxon>Aliidiomarina</taxon>
    </lineage>
</organism>
<dbReference type="Proteomes" id="UP000320359">
    <property type="component" value="Unassembled WGS sequence"/>
</dbReference>
<accession>A0A552X404</accession>
<dbReference type="InterPro" id="IPR009857">
    <property type="entry name" value="UPF0352"/>
</dbReference>